<sequence length="112" mass="12649">IQYLSPFILHLVTNTKLLRQLLKKDTPWEWNAEHEQAFIDLKDAIKLLRSTVSEEVVKYCKELFSLHGIPKTTVLGMHADSGESSPKTENLSTSPAHPGILSPTDLQNERLV</sequence>
<dbReference type="HOGENOM" id="CLU_2151980_0_0_1"/>
<evidence type="ECO:0000313" key="4">
    <source>
        <dbReference type="Proteomes" id="UP000014760"/>
    </source>
</evidence>
<organism evidence="2">
    <name type="scientific">Capitella teleta</name>
    <name type="common">Polychaete worm</name>
    <dbReference type="NCBI Taxonomy" id="283909"/>
    <lineage>
        <taxon>Eukaryota</taxon>
        <taxon>Metazoa</taxon>
        <taxon>Spiralia</taxon>
        <taxon>Lophotrochozoa</taxon>
        <taxon>Annelida</taxon>
        <taxon>Polychaeta</taxon>
        <taxon>Sedentaria</taxon>
        <taxon>Scolecida</taxon>
        <taxon>Capitellidae</taxon>
        <taxon>Capitella</taxon>
    </lineage>
</organism>
<dbReference type="Gene3D" id="3.30.70.270">
    <property type="match status" value="1"/>
</dbReference>
<dbReference type="InterPro" id="IPR043502">
    <property type="entry name" value="DNA/RNA_pol_sf"/>
</dbReference>
<proteinExistence type="predicted"/>
<accession>R7V400</accession>
<dbReference type="Proteomes" id="UP000014760">
    <property type="component" value="Unassembled WGS sequence"/>
</dbReference>
<dbReference type="OrthoDB" id="2286242at2759"/>
<gene>
    <name evidence="2" type="ORF">CAPTEDRAFT_141783</name>
</gene>
<reference evidence="2 4" key="2">
    <citation type="journal article" date="2013" name="Nature">
        <title>Insights into bilaterian evolution from three spiralian genomes.</title>
        <authorList>
            <person name="Simakov O."/>
            <person name="Marletaz F."/>
            <person name="Cho S.J."/>
            <person name="Edsinger-Gonzales E."/>
            <person name="Havlak P."/>
            <person name="Hellsten U."/>
            <person name="Kuo D.H."/>
            <person name="Larsson T."/>
            <person name="Lv J."/>
            <person name="Arendt D."/>
            <person name="Savage R."/>
            <person name="Osoegawa K."/>
            <person name="de Jong P."/>
            <person name="Grimwood J."/>
            <person name="Chapman J.A."/>
            <person name="Shapiro H."/>
            <person name="Aerts A."/>
            <person name="Otillar R.P."/>
            <person name="Terry A.Y."/>
            <person name="Boore J.L."/>
            <person name="Grigoriev I.V."/>
            <person name="Lindberg D.R."/>
            <person name="Seaver E.C."/>
            <person name="Weisblat D.A."/>
            <person name="Putnam N.H."/>
            <person name="Rokhsar D.S."/>
        </authorList>
    </citation>
    <scope>NUCLEOTIDE SEQUENCE</scope>
    <source>
        <strain evidence="2 4">I ESC-2004</strain>
    </source>
</reference>
<feature type="region of interest" description="Disordered" evidence="1">
    <location>
        <begin position="76"/>
        <end position="112"/>
    </location>
</feature>
<reference evidence="4" key="1">
    <citation type="submission" date="2012-12" db="EMBL/GenBank/DDBJ databases">
        <authorList>
            <person name="Hellsten U."/>
            <person name="Grimwood J."/>
            <person name="Chapman J.A."/>
            <person name="Shapiro H."/>
            <person name="Aerts A."/>
            <person name="Otillar R.P."/>
            <person name="Terry A.Y."/>
            <person name="Boore J.L."/>
            <person name="Simakov O."/>
            <person name="Marletaz F."/>
            <person name="Cho S.-J."/>
            <person name="Edsinger-Gonzales E."/>
            <person name="Havlak P."/>
            <person name="Kuo D.-H."/>
            <person name="Larsson T."/>
            <person name="Lv J."/>
            <person name="Arendt D."/>
            <person name="Savage R."/>
            <person name="Osoegawa K."/>
            <person name="de Jong P."/>
            <person name="Lindberg D.R."/>
            <person name="Seaver E.C."/>
            <person name="Weisblat D.A."/>
            <person name="Putnam N.H."/>
            <person name="Grigoriev I.V."/>
            <person name="Rokhsar D.S."/>
        </authorList>
    </citation>
    <scope>NUCLEOTIDE SEQUENCE</scope>
    <source>
        <strain evidence="4">I ESC-2004</strain>
    </source>
</reference>
<dbReference type="InterPro" id="IPR043128">
    <property type="entry name" value="Rev_trsase/Diguanyl_cyclase"/>
</dbReference>
<dbReference type="EMBL" id="AMQN01020599">
    <property type="status" value="NOT_ANNOTATED_CDS"/>
    <property type="molecule type" value="Genomic_DNA"/>
</dbReference>
<dbReference type="SUPFAM" id="SSF56672">
    <property type="entry name" value="DNA/RNA polymerases"/>
    <property type="match status" value="1"/>
</dbReference>
<feature type="non-terminal residue" evidence="2">
    <location>
        <position position="1"/>
    </location>
</feature>
<dbReference type="AlphaFoldDB" id="R7V400"/>
<feature type="compositionally biased region" description="Polar residues" evidence="1">
    <location>
        <begin position="82"/>
        <end position="95"/>
    </location>
</feature>
<dbReference type="EMBL" id="KB297426">
    <property type="protein sequence ID" value="ELU10535.1"/>
    <property type="molecule type" value="Genomic_DNA"/>
</dbReference>
<dbReference type="EnsemblMetazoa" id="CapteT141783">
    <property type="protein sequence ID" value="CapteP141783"/>
    <property type="gene ID" value="CapteG141783"/>
</dbReference>
<evidence type="ECO:0008006" key="5">
    <source>
        <dbReference type="Google" id="ProtNLM"/>
    </source>
</evidence>
<protein>
    <recommendedName>
        <fullName evidence="5">Reverse transcriptase/retrotransposon-derived protein RNase H-like domain-containing protein</fullName>
    </recommendedName>
</protein>
<evidence type="ECO:0000313" key="2">
    <source>
        <dbReference type="EMBL" id="ELU10535.1"/>
    </source>
</evidence>
<name>R7V400_CAPTE</name>
<reference evidence="3" key="3">
    <citation type="submission" date="2015-06" db="UniProtKB">
        <authorList>
            <consortium name="EnsemblMetazoa"/>
        </authorList>
    </citation>
    <scope>IDENTIFICATION</scope>
</reference>
<evidence type="ECO:0000256" key="1">
    <source>
        <dbReference type="SAM" id="MobiDB-lite"/>
    </source>
</evidence>
<evidence type="ECO:0000313" key="3">
    <source>
        <dbReference type="EnsemblMetazoa" id="CapteP141783"/>
    </source>
</evidence>
<keyword evidence="4" id="KW-1185">Reference proteome</keyword>